<dbReference type="PANTHER" id="PTHR31197">
    <property type="entry name" value="OS01G0612600 PROTEIN"/>
    <property type="match status" value="1"/>
</dbReference>
<dbReference type="Gene3D" id="3.30.40.10">
    <property type="entry name" value="Zinc/RING finger domain, C3HC4 (zinc finger)"/>
    <property type="match status" value="1"/>
</dbReference>
<comment type="caution">
    <text evidence="1">The sequence shown here is derived from an EMBL/GenBank/DDBJ whole genome shotgun (WGS) entry which is preliminary data.</text>
</comment>
<organism evidence="1 2">
    <name type="scientific">Zostera marina</name>
    <name type="common">Eelgrass</name>
    <dbReference type="NCBI Taxonomy" id="29655"/>
    <lineage>
        <taxon>Eukaryota</taxon>
        <taxon>Viridiplantae</taxon>
        <taxon>Streptophyta</taxon>
        <taxon>Embryophyta</taxon>
        <taxon>Tracheophyta</taxon>
        <taxon>Spermatophyta</taxon>
        <taxon>Magnoliopsida</taxon>
        <taxon>Liliopsida</taxon>
        <taxon>Zosteraceae</taxon>
        <taxon>Zostera</taxon>
    </lineage>
</organism>
<dbReference type="Pfam" id="PF07800">
    <property type="entry name" value="DUF1644"/>
    <property type="match status" value="1"/>
</dbReference>
<dbReference type="AlphaFoldDB" id="A0A0K9PPX9"/>
<dbReference type="GO" id="GO:0005634">
    <property type="term" value="C:nucleus"/>
    <property type="evidence" value="ECO:0000318"/>
    <property type="project" value="GO_Central"/>
</dbReference>
<dbReference type="GO" id="GO:0003700">
    <property type="term" value="F:DNA-binding transcription factor activity"/>
    <property type="evidence" value="ECO:0000318"/>
    <property type="project" value="GO_Central"/>
</dbReference>
<evidence type="ECO:0000313" key="2">
    <source>
        <dbReference type="Proteomes" id="UP000036987"/>
    </source>
</evidence>
<dbReference type="Proteomes" id="UP000036987">
    <property type="component" value="Unassembled WGS sequence"/>
</dbReference>
<keyword evidence="2" id="KW-1185">Reference proteome</keyword>
<dbReference type="OMA" id="MKVPSFN"/>
<evidence type="ECO:0000313" key="1">
    <source>
        <dbReference type="EMBL" id="KMZ71098.1"/>
    </source>
</evidence>
<accession>A0A0K9PPX9</accession>
<proteinExistence type="predicted"/>
<dbReference type="InterPro" id="IPR013083">
    <property type="entry name" value="Znf_RING/FYVE/PHD"/>
</dbReference>
<dbReference type="OrthoDB" id="1921166at2759"/>
<protein>
    <submittedName>
        <fullName evidence="1">Uncharacterized protein</fullName>
    </submittedName>
</protein>
<dbReference type="PANTHER" id="PTHR31197:SF4">
    <property type="entry name" value="OS02G0150900 PROTEIN"/>
    <property type="match status" value="1"/>
</dbReference>
<sequence>MNLGASTSEEVRPNLTDMELEETKWDDVICPICLEFPHNCVLLKCSSHSKGCRPFLCDTDQTHSNCLDRYKENTEPICPLCRGRVTGWVAVGEARLHLDNKTRSCEEKTCTYIGNYMGLQKHARLEHPNARPAEIDPARKLDWENFQQSSEIIDVLSTVQSEMPRGVILGDYVIEYGNDYDNDDDDDNDNAREDDYQDFPGDEGNWWTSSILYHVFDNFRASRNRRRARAAEVRRQRQRWSIYDQESSPTIDVAEYRFDDTDDEFIGTGVLASTARGNPNYRSSSRRQRLASMANRRFC</sequence>
<reference evidence="2" key="1">
    <citation type="journal article" date="2016" name="Nature">
        <title>The genome of the seagrass Zostera marina reveals angiosperm adaptation to the sea.</title>
        <authorList>
            <person name="Olsen J.L."/>
            <person name="Rouze P."/>
            <person name="Verhelst B."/>
            <person name="Lin Y.-C."/>
            <person name="Bayer T."/>
            <person name="Collen J."/>
            <person name="Dattolo E."/>
            <person name="De Paoli E."/>
            <person name="Dittami S."/>
            <person name="Maumus F."/>
            <person name="Michel G."/>
            <person name="Kersting A."/>
            <person name="Lauritano C."/>
            <person name="Lohaus R."/>
            <person name="Toepel M."/>
            <person name="Tonon T."/>
            <person name="Vanneste K."/>
            <person name="Amirebrahimi M."/>
            <person name="Brakel J."/>
            <person name="Bostroem C."/>
            <person name="Chovatia M."/>
            <person name="Grimwood J."/>
            <person name="Jenkins J.W."/>
            <person name="Jueterbock A."/>
            <person name="Mraz A."/>
            <person name="Stam W.T."/>
            <person name="Tice H."/>
            <person name="Bornberg-Bauer E."/>
            <person name="Green P.J."/>
            <person name="Pearson G.A."/>
            <person name="Procaccini G."/>
            <person name="Duarte C.M."/>
            <person name="Schmutz J."/>
            <person name="Reusch T.B.H."/>
            <person name="Van de Peer Y."/>
        </authorList>
    </citation>
    <scope>NUCLEOTIDE SEQUENCE [LARGE SCALE GENOMIC DNA]</scope>
    <source>
        <strain evidence="2">cv. Finnish</strain>
    </source>
</reference>
<gene>
    <name evidence="1" type="ORF">ZOSMA_189G00600</name>
</gene>
<dbReference type="InterPro" id="IPR012866">
    <property type="entry name" value="DUF1644"/>
</dbReference>
<name>A0A0K9PPX9_ZOSMR</name>
<dbReference type="EMBL" id="LFYR01000691">
    <property type="protein sequence ID" value="KMZ71098.1"/>
    <property type="molecule type" value="Genomic_DNA"/>
</dbReference>